<evidence type="ECO:0000256" key="9">
    <source>
        <dbReference type="ARBA" id="ARBA00022968"/>
    </source>
</evidence>
<dbReference type="EC" id="2.4.1.122" evidence="4"/>
<evidence type="ECO:0000259" key="13">
    <source>
        <dbReference type="Pfam" id="PF02434"/>
    </source>
</evidence>
<reference evidence="14" key="2">
    <citation type="submission" date="2023-05" db="EMBL/GenBank/DDBJ databases">
        <authorList>
            <consortium name="Lawrence Berkeley National Laboratory"/>
            <person name="Steindorff A."/>
            <person name="Hensen N."/>
            <person name="Bonometti L."/>
            <person name="Westerberg I."/>
            <person name="Brannstrom I.O."/>
            <person name="Guillou S."/>
            <person name="Cros-Aarteil S."/>
            <person name="Calhoun S."/>
            <person name="Haridas S."/>
            <person name="Kuo A."/>
            <person name="Mondo S."/>
            <person name="Pangilinan J."/>
            <person name="Riley R."/>
            <person name="Labutti K."/>
            <person name="Andreopoulos B."/>
            <person name="Lipzen A."/>
            <person name="Chen C."/>
            <person name="Yanf M."/>
            <person name="Daum C."/>
            <person name="Ng V."/>
            <person name="Clum A."/>
            <person name="Ohm R."/>
            <person name="Martin F."/>
            <person name="Silar P."/>
            <person name="Natvig D."/>
            <person name="Lalanne C."/>
            <person name="Gautier V."/>
            <person name="Ament-Velasquez S.L."/>
            <person name="Kruys A."/>
            <person name="Hutchinson M.I."/>
            <person name="Powell A.J."/>
            <person name="Barry K."/>
            <person name="Miller A.N."/>
            <person name="Grigoriev I.V."/>
            <person name="Debuchy R."/>
            <person name="Gladieux P."/>
            <person name="Thoren M.H."/>
            <person name="Johannesson H."/>
        </authorList>
    </citation>
    <scope>NUCLEOTIDE SEQUENCE</scope>
    <source>
        <strain evidence="14">PSN293</strain>
    </source>
</reference>
<feature type="chain" id="PRO_5042929476" description="N-acetylgalactosaminide beta-1,3-galactosyltransferase" evidence="12">
    <location>
        <begin position="28"/>
        <end position="491"/>
    </location>
</feature>
<keyword evidence="9" id="KW-0735">Signal-anchor</keyword>
<feature type="signal peptide" evidence="12">
    <location>
        <begin position="1"/>
        <end position="27"/>
    </location>
</feature>
<evidence type="ECO:0000256" key="12">
    <source>
        <dbReference type="SAM" id="SignalP"/>
    </source>
</evidence>
<organism evidence="14 15">
    <name type="scientific">Rhypophila decipiens</name>
    <dbReference type="NCBI Taxonomy" id="261697"/>
    <lineage>
        <taxon>Eukaryota</taxon>
        <taxon>Fungi</taxon>
        <taxon>Dikarya</taxon>
        <taxon>Ascomycota</taxon>
        <taxon>Pezizomycotina</taxon>
        <taxon>Sordariomycetes</taxon>
        <taxon>Sordariomycetidae</taxon>
        <taxon>Sordariales</taxon>
        <taxon>Naviculisporaceae</taxon>
        <taxon>Rhypophila</taxon>
    </lineage>
</organism>
<dbReference type="GO" id="GO:0016263">
    <property type="term" value="F:glycoprotein-N-acetylgalactosamine 3-beta-galactosyltransferase activity"/>
    <property type="evidence" value="ECO:0007669"/>
    <property type="project" value="UniProtKB-EC"/>
</dbReference>
<gene>
    <name evidence="14" type="ORF">QBC37DRAFT_443523</name>
</gene>
<evidence type="ECO:0000256" key="7">
    <source>
        <dbReference type="ARBA" id="ARBA00022692"/>
    </source>
</evidence>
<feature type="domain" description="Fringe-like glycosyltransferase" evidence="13">
    <location>
        <begin position="157"/>
        <end position="246"/>
    </location>
</feature>
<reference evidence="14" key="1">
    <citation type="journal article" date="2023" name="Mol. Phylogenet. Evol.">
        <title>Genome-scale phylogeny and comparative genomics of the fungal order Sordariales.</title>
        <authorList>
            <person name="Hensen N."/>
            <person name="Bonometti L."/>
            <person name="Westerberg I."/>
            <person name="Brannstrom I.O."/>
            <person name="Guillou S."/>
            <person name="Cros-Aarteil S."/>
            <person name="Calhoun S."/>
            <person name="Haridas S."/>
            <person name="Kuo A."/>
            <person name="Mondo S."/>
            <person name="Pangilinan J."/>
            <person name="Riley R."/>
            <person name="LaButti K."/>
            <person name="Andreopoulos B."/>
            <person name="Lipzen A."/>
            <person name="Chen C."/>
            <person name="Yan M."/>
            <person name="Daum C."/>
            <person name="Ng V."/>
            <person name="Clum A."/>
            <person name="Steindorff A."/>
            <person name="Ohm R.A."/>
            <person name="Martin F."/>
            <person name="Silar P."/>
            <person name="Natvig D.O."/>
            <person name="Lalanne C."/>
            <person name="Gautier V."/>
            <person name="Ament-Velasquez S.L."/>
            <person name="Kruys A."/>
            <person name="Hutchinson M.I."/>
            <person name="Powell A.J."/>
            <person name="Barry K."/>
            <person name="Miller A.N."/>
            <person name="Grigoriev I.V."/>
            <person name="Debuchy R."/>
            <person name="Gladieux P."/>
            <person name="Hiltunen Thoren M."/>
            <person name="Johannesson H."/>
        </authorList>
    </citation>
    <scope>NUCLEOTIDE SEQUENCE</scope>
    <source>
        <strain evidence="14">PSN293</strain>
    </source>
</reference>
<dbReference type="GO" id="GO:0016020">
    <property type="term" value="C:membrane"/>
    <property type="evidence" value="ECO:0007669"/>
    <property type="project" value="UniProtKB-SubCell"/>
</dbReference>
<keyword evidence="5" id="KW-0328">Glycosyltransferase</keyword>
<keyword evidence="6" id="KW-0808">Transferase</keyword>
<evidence type="ECO:0000256" key="2">
    <source>
        <dbReference type="ARBA" id="ARBA00004922"/>
    </source>
</evidence>
<comment type="caution">
    <text evidence="14">The sequence shown here is derived from an EMBL/GenBank/DDBJ whole genome shotgun (WGS) entry which is preliminary data.</text>
</comment>
<keyword evidence="15" id="KW-1185">Reference proteome</keyword>
<protein>
    <recommendedName>
        <fullName evidence="4">N-acetylgalactosaminide beta-1,3-galactosyltransferase</fullName>
        <ecNumber evidence="4">2.4.1.122</ecNumber>
    </recommendedName>
</protein>
<comment type="subcellular location">
    <subcellularLocation>
        <location evidence="1">Membrane</location>
        <topology evidence="1">Single-pass type II membrane protein</topology>
    </subcellularLocation>
</comment>
<evidence type="ECO:0000256" key="11">
    <source>
        <dbReference type="ARBA" id="ARBA00023136"/>
    </source>
</evidence>
<dbReference type="InterPro" id="IPR003378">
    <property type="entry name" value="Fringe-like_glycosylTrfase"/>
</dbReference>
<dbReference type="InterPro" id="IPR026050">
    <property type="entry name" value="C1GALT1/C1GALT1_chp1"/>
</dbReference>
<keyword evidence="12" id="KW-0732">Signal</keyword>
<evidence type="ECO:0000313" key="15">
    <source>
        <dbReference type="Proteomes" id="UP001301769"/>
    </source>
</evidence>
<evidence type="ECO:0000256" key="1">
    <source>
        <dbReference type="ARBA" id="ARBA00004606"/>
    </source>
</evidence>
<proteinExistence type="inferred from homology"/>
<dbReference type="Gene3D" id="3.90.550.50">
    <property type="match status" value="1"/>
</dbReference>
<dbReference type="Proteomes" id="UP001301769">
    <property type="component" value="Unassembled WGS sequence"/>
</dbReference>
<dbReference type="Pfam" id="PF02434">
    <property type="entry name" value="Fringe"/>
    <property type="match status" value="1"/>
</dbReference>
<keyword evidence="7" id="KW-0812">Transmembrane</keyword>
<dbReference type="GO" id="GO:0000166">
    <property type="term" value="F:nucleotide binding"/>
    <property type="evidence" value="ECO:0007669"/>
    <property type="project" value="UniProtKB-KW"/>
</dbReference>
<dbReference type="FunFam" id="3.90.550.50:FF:000039">
    <property type="entry name" value="WGS project CABT00000000 data, contig 2.9"/>
    <property type="match status" value="1"/>
</dbReference>
<dbReference type="PANTHER" id="PTHR23033">
    <property type="entry name" value="BETA1,3-GALACTOSYLTRANSFERASE"/>
    <property type="match status" value="1"/>
</dbReference>
<evidence type="ECO:0000256" key="10">
    <source>
        <dbReference type="ARBA" id="ARBA00022989"/>
    </source>
</evidence>
<evidence type="ECO:0000256" key="6">
    <source>
        <dbReference type="ARBA" id="ARBA00022679"/>
    </source>
</evidence>
<keyword evidence="10" id="KW-1133">Transmembrane helix</keyword>
<evidence type="ECO:0000256" key="4">
    <source>
        <dbReference type="ARBA" id="ARBA00012557"/>
    </source>
</evidence>
<evidence type="ECO:0000313" key="14">
    <source>
        <dbReference type="EMBL" id="KAK4209134.1"/>
    </source>
</evidence>
<name>A0AAN6XY89_9PEZI</name>
<keyword evidence="8" id="KW-0547">Nucleotide-binding</keyword>
<dbReference type="EMBL" id="MU858215">
    <property type="protein sequence ID" value="KAK4209134.1"/>
    <property type="molecule type" value="Genomic_DNA"/>
</dbReference>
<dbReference type="PANTHER" id="PTHR23033:SF40">
    <property type="entry name" value="APPLE DOMAIN-CONTAINING PROTEIN"/>
    <property type="match status" value="1"/>
</dbReference>
<dbReference type="AlphaFoldDB" id="A0AAN6XY89"/>
<evidence type="ECO:0000256" key="3">
    <source>
        <dbReference type="ARBA" id="ARBA00006462"/>
    </source>
</evidence>
<keyword evidence="11" id="KW-0472">Membrane</keyword>
<comment type="similarity">
    <text evidence="3">Belongs to the glycosyltransferase 31 family. Beta3-Gal-T subfamily.</text>
</comment>
<comment type="pathway">
    <text evidence="2">Protein modification; protein glycosylation.</text>
</comment>
<evidence type="ECO:0000256" key="8">
    <source>
        <dbReference type="ARBA" id="ARBA00022741"/>
    </source>
</evidence>
<sequence length="491" mass="56178">MRSLSRRSLILLAATSLSLFLLLIASSQRMDGWSAFDQAYFHRDGAKNNKPKANSTDPTRPDHDRHCENFPDTGNILLVMKTGASESYARIPTQLLTILKCVPDFLIFSDMDQEIAGYRIHDSLSTVLESAKAGNSDFDLYRRQKACIVNQEDCNKLGNPAKEGWNLDKYKNIHMAEKTYHMRPDYDWYVFVDADSYVLWPNLVMWLKQLNPMKKLYLGSVALLGGFNFGHGGSGYVVSQGAMADFVGKHPGIGNQWDIKVKSECCGDYVFARAMKEVAGTPVQQVWPTINGEKYATLPFGFSHWCHPIVTMHHLNSEEINDFWAWERDLAKPHNGSLPDSSKPLLIKDIYHRYLEPRLQESRIDWDNRANDRYYLDATDETQSWEDWQKDKTKKAEDMNELEKKAHLSFKDCAAACESLAAEECFSYRYMPGICMTAKAFTLGKPIKKDDDGNRMMSGWDVKKINKFVAEQGECTEIHWPKVNDKDNGLW</sequence>
<accession>A0AAN6XY89</accession>
<evidence type="ECO:0000256" key="5">
    <source>
        <dbReference type="ARBA" id="ARBA00022676"/>
    </source>
</evidence>